<dbReference type="OrthoDB" id="10434708at2759"/>
<evidence type="ECO:0000313" key="3">
    <source>
        <dbReference type="Proteomes" id="UP000887568"/>
    </source>
</evidence>
<evidence type="ECO:0000313" key="2">
    <source>
        <dbReference type="EnsemblMetazoa" id="XP_038075970.1"/>
    </source>
</evidence>
<dbReference type="OMA" id="HAKRRVY"/>
<protein>
    <submittedName>
        <fullName evidence="2">Uncharacterized protein</fullName>
    </submittedName>
</protein>
<dbReference type="RefSeq" id="XP_038075970.1">
    <property type="nucleotide sequence ID" value="XM_038220042.1"/>
</dbReference>
<dbReference type="AlphaFoldDB" id="A0A914BJ85"/>
<proteinExistence type="predicted"/>
<accession>A0A914BJ85</accession>
<reference evidence="2" key="1">
    <citation type="submission" date="2022-11" db="UniProtKB">
        <authorList>
            <consortium name="EnsemblMetazoa"/>
        </authorList>
    </citation>
    <scope>IDENTIFICATION</scope>
</reference>
<name>A0A914BJ85_PATMI</name>
<feature type="region of interest" description="Disordered" evidence="1">
    <location>
        <begin position="263"/>
        <end position="296"/>
    </location>
</feature>
<keyword evidence="3" id="KW-1185">Reference proteome</keyword>
<organism evidence="2 3">
    <name type="scientific">Patiria miniata</name>
    <name type="common">Bat star</name>
    <name type="synonym">Asterina miniata</name>
    <dbReference type="NCBI Taxonomy" id="46514"/>
    <lineage>
        <taxon>Eukaryota</taxon>
        <taxon>Metazoa</taxon>
        <taxon>Echinodermata</taxon>
        <taxon>Eleutherozoa</taxon>
        <taxon>Asterozoa</taxon>
        <taxon>Asteroidea</taxon>
        <taxon>Valvatacea</taxon>
        <taxon>Valvatida</taxon>
        <taxon>Asterinidae</taxon>
        <taxon>Patiria</taxon>
    </lineage>
</organism>
<sequence>MASTRSKPMEHQIDRQKSGTAITGELLKDANDCLIDKALSTLVAMAQNKPKLSSTLQNALVPCTVVAPYMNPLDALAAANETSTQPTVSVDVPHAKRRVYTVLETVQKASKAWLGLKRSEGRKYDLAPRQSDIEKEIVIGAIEWLQSLPEGTEDSLVAELVQRCEKEADCSRLVLKKFQKAGYLRLDEHGRLTYHLPQTKPGPSSQPRGAQARVLCRLRDCPPTIRPVTEAKFLEFVQPVCKAWFTVPPARFLGMNMKRIRHRNVKESKKSESGKNDSKSEPQKSKQSETESASQMETEFAIGVYTGENNVREHISITPGGVTGIEVSVTGQATLAKRLKKPSAKRLDNANRMRAVGQTKGLSDCLTQRMTVAVRGHNAVLVPANEEEKKNIISKVTSWLSSMHNCSSTCTGQSAQQQTVPKLQQELANMCVGKVRRLAPSTITNLLQTAGYISIGGDHKVAYNLPTNRGDNTSKTATPTWQQKTVELAVKNCNFSSRLRQAFPRRKTKGAKEVPVKKTKNVQTQQSYTAAMLQDDEDIGDDYLCGDYGLDDYGDAYDDGIGNFDDVLDCYDPYDDYGCEDY</sequence>
<dbReference type="EnsemblMetazoa" id="XM_038220042.1">
    <property type="protein sequence ID" value="XP_038075970.1"/>
    <property type="gene ID" value="LOC119743628"/>
</dbReference>
<dbReference type="Proteomes" id="UP000887568">
    <property type="component" value="Unplaced"/>
</dbReference>
<evidence type="ECO:0000256" key="1">
    <source>
        <dbReference type="SAM" id="MobiDB-lite"/>
    </source>
</evidence>
<feature type="compositionally biased region" description="Basic and acidic residues" evidence="1">
    <location>
        <begin position="265"/>
        <end position="289"/>
    </location>
</feature>
<dbReference type="GeneID" id="119743628"/>